<evidence type="ECO:0000259" key="7">
    <source>
        <dbReference type="SMART" id="SM00644"/>
    </source>
</evidence>
<dbReference type="InterPro" id="IPR017331">
    <property type="entry name" value="Peptidoglycan_recognition"/>
</dbReference>
<keyword evidence="4" id="KW-0391">Immunity</keyword>
<feature type="non-terminal residue" evidence="9">
    <location>
        <position position="180"/>
    </location>
</feature>
<dbReference type="GO" id="GO:0045087">
    <property type="term" value="P:innate immune response"/>
    <property type="evidence" value="ECO:0007669"/>
    <property type="project" value="UniProtKB-KW"/>
</dbReference>
<evidence type="ECO:0000256" key="1">
    <source>
        <dbReference type="ARBA" id="ARBA00007553"/>
    </source>
</evidence>
<dbReference type="PANTHER" id="PTHR11022">
    <property type="entry name" value="PEPTIDOGLYCAN RECOGNITION PROTEIN"/>
    <property type="match status" value="1"/>
</dbReference>
<feature type="domain" description="Peptidoglycan recognition protein family" evidence="8">
    <location>
        <begin position="1"/>
        <end position="156"/>
    </location>
</feature>
<dbReference type="OrthoDB" id="10001926at2759"/>
<feature type="disulfide bond" evidence="6">
    <location>
        <begin position="30"/>
        <end position="36"/>
    </location>
</feature>
<evidence type="ECO:0008006" key="11">
    <source>
        <dbReference type="Google" id="ProtNLM"/>
    </source>
</evidence>
<proteinExistence type="inferred from homology"/>
<dbReference type="Proteomes" id="UP000677054">
    <property type="component" value="Unassembled WGS sequence"/>
</dbReference>
<dbReference type="EMBL" id="LR910994">
    <property type="protein sequence ID" value="CAD7254666.1"/>
    <property type="molecule type" value="Genomic_DNA"/>
</dbReference>
<feature type="domain" description="N-acetylmuramoyl-L-alanine amidase" evidence="7">
    <location>
        <begin position="5"/>
        <end position="162"/>
    </location>
</feature>
<dbReference type="EMBL" id="CAJPEV010011476">
    <property type="protein sequence ID" value="CAG0906254.1"/>
    <property type="molecule type" value="Genomic_DNA"/>
</dbReference>
<dbReference type="GO" id="GO:0008270">
    <property type="term" value="F:zinc ion binding"/>
    <property type="evidence" value="ECO:0007669"/>
    <property type="project" value="InterPro"/>
</dbReference>
<evidence type="ECO:0000313" key="9">
    <source>
        <dbReference type="EMBL" id="CAD7254666.1"/>
    </source>
</evidence>
<dbReference type="InterPro" id="IPR002502">
    <property type="entry name" value="Amidase_domain"/>
</dbReference>
<keyword evidence="5" id="KW-1015">Disulfide bond</keyword>
<evidence type="ECO:0000256" key="2">
    <source>
        <dbReference type="ARBA" id="ARBA00022588"/>
    </source>
</evidence>
<evidence type="ECO:0000256" key="5">
    <source>
        <dbReference type="ARBA" id="ARBA00023157"/>
    </source>
</evidence>
<organism evidence="9">
    <name type="scientific">Darwinula stevensoni</name>
    <dbReference type="NCBI Taxonomy" id="69355"/>
    <lineage>
        <taxon>Eukaryota</taxon>
        <taxon>Metazoa</taxon>
        <taxon>Ecdysozoa</taxon>
        <taxon>Arthropoda</taxon>
        <taxon>Crustacea</taxon>
        <taxon>Oligostraca</taxon>
        <taxon>Ostracoda</taxon>
        <taxon>Podocopa</taxon>
        <taxon>Podocopida</taxon>
        <taxon>Darwinulocopina</taxon>
        <taxon>Darwinuloidea</taxon>
        <taxon>Darwinulidae</taxon>
        <taxon>Darwinula</taxon>
    </lineage>
</organism>
<dbReference type="PIRSF" id="PIRSF037945">
    <property type="entry name" value="PGRPs"/>
    <property type="match status" value="1"/>
</dbReference>
<dbReference type="CDD" id="cd06583">
    <property type="entry name" value="PGRP"/>
    <property type="match status" value="1"/>
</dbReference>
<dbReference type="SUPFAM" id="SSF55846">
    <property type="entry name" value="N-acetylmuramoyl-L-alanine amidase-like"/>
    <property type="match status" value="1"/>
</dbReference>
<reference evidence="9" key="1">
    <citation type="submission" date="2020-11" db="EMBL/GenBank/DDBJ databases">
        <authorList>
            <person name="Tran Van P."/>
        </authorList>
    </citation>
    <scope>NUCLEOTIDE SEQUENCE</scope>
</reference>
<keyword evidence="10" id="KW-1185">Reference proteome</keyword>
<comment type="similarity">
    <text evidence="1">Belongs to the N-acetylmuramoyl-L-alanine amidase 2 family.</text>
</comment>
<keyword evidence="2" id="KW-0399">Innate immunity</keyword>
<evidence type="ECO:0000256" key="6">
    <source>
        <dbReference type="PIRSR" id="PIRSR037945-1"/>
    </source>
</evidence>
<name>A0A7R9FTT2_9CRUS</name>
<dbReference type="GO" id="GO:0042834">
    <property type="term" value="F:peptidoglycan binding"/>
    <property type="evidence" value="ECO:0007669"/>
    <property type="project" value="InterPro"/>
</dbReference>
<protein>
    <recommendedName>
        <fullName evidence="11">Peptidoglycan-recognition protein</fullName>
    </recommendedName>
</protein>
<dbReference type="InterPro" id="IPR036505">
    <property type="entry name" value="Amidase/PGRP_sf"/>
</dbReference>
<dbReference type="Pfam" id="PF01510">
    <property type="entry name" value="Amidase_2"/>
    <property type="match status" value="1"/>
</dbReference>
<evidence type="ECO:0000256" key="4">
    <source>
        <dbReference type="ARBA" id="ARBA00022859"/>
    </source>
</evidence>
<accession>A0A7R9FTT2</accession>
<dbReference type="InterPro" id="IPR015510">
    <property type="entry name" value="PGRP"/>
</dbReference>
<dbReference type="PANTHER" id="PTHR11022:SF41">
    <property type="entry name" value="PEPTIDOGLYCAN-RECOGNITION PROTEIN LC-RELATED"/>
    <property type="match status" value="1"/>
</dbReference>
<gene>
    <name evidence="9" type="ORF">DSTB1V02_LOCUS14412</name>
</gene>
<dbReference type="InterPro" id="IPR006619">
    <property type="entry name" value="PGRP_domain_met/bac"/>
</dbReference>
<dbReference type="AlphaFoldDB" id="A0A7R9FTT2"/>
<evidence type="ECO:0000259" key="8">
    <source>
        <dbReference type="SMART" id="SM00701"/>
    </source>
</evidence>
<dbReference type="SMART" id="SM00701">
    <property type="entry name" value="PGRP"/>
    <property type="match status" value="1"/>
</dbReference>
<dbReference type="GO" id="GO:0008745">
    <property type="term" value="F:N-acetylmuramoyl-L-alanine amidase activity"/>
    <property type="evidence" value="ECO:0007669"/>
    <property type="project" value="InterPro"/>
</dbReference>
<dbReference type="Gene3D" id="3.40.80.10">
    <property type="entry name" value="Peptidoglycan recognition protein-like"/>
    <property type="match status" value="1"/>
</dbReference>
<evidence type="ECO:0000256" key="3">
    <source>
        <dbReference type="ARBA" id="ARBA00022729"/>
    </source>
</evidence>
<sequence>EWGARSPTSTSALNPLVPYVVIHHTEGPPCSTRSSCIRRVKGIQDFHMDTRGWADIGYKQEKMTRSIFPRSSHGTSASSFLVGEDGNVYEGRGWSKQGAHAPNYNSRSIGISVIGNFMKIVPNPAATTALKSLIACGTRLGKIRGNYSLIGHRQTKSTECPGDALYKEITTWNHYNPKPK</sequence>
<evidence type="ECO:0000313" key="10">
    <source>
        <dbReference type="Proteomes" id="UP000677054"/>
    </source>
</evidence>
<dbReference type="GO" id="GO:0009253">
    <property type="term" value="P:peptidoglycan catabolic process"/>
    <property type="evidence" value="ECO:0007669"/>
    <property type="project" value="InterPro"/>
</dbReference>
<keyword evidence="3" id="KW-0732">Signal</keyword>
<dbReference type="SMART" id="SM00644">
    <property type="entry name" value="Ami_2"/>
    <property type="match status" value="1"/>
</dbReference>